<dbReference type="EMBL" id="FXTU01000001">
    <property type="protein sequence ID" value="SMP02201.1"/>
    <property type="molecule type" value="Genomic_DNA"/>
</dbReference>
<name>A0AA46AD19_9BACL</name>
<feature type="transmembrane region" description="Helical" evidence="1">
    <location>
        <begin position="63"/>
        <end position="87"/>
    </location>
</feature>
<evidence type="ECO:0000313" key="3">
    <source>
        <dbReference type="EMBL" id="SMP02201.1"/>
    </source>
</evidence>
<dbReference type="RefSeq" id="WP_102991701.1">
    <property type="nucleotide sequence ID" value="NZ_FXTU01000001.1"/>
</dbReference>
<organism evidence="3 4">
    <name type="scientific">Laceyella tengchongensis</name>
    <dbReference type="NCBI Taxonomy" id="574699"/>
    <lineage>
        <taxon>Bacteria</taxon>
        <taxon>Bacillati</taxon>
        <taxon>Bacillota</taxon>
        <taxon>Bacilli</taxon>
        <taxon>Bacillales</taxon>
        <taxon>Thermoactinomycetaceae</taxon>
        <taxon>Laceyella</taxon>
    </lineage>
</organism>
<dbReference type="Pfam" id="PF25842">
    <property type="entry name" value="NfeD_TM"/>
    <property type="match status" value="1"/>
</dbReference>
<sequence>MDLHIIFWGCLAGGFLFAIVMLLIGDGLMDVDIGIPAIHPVTLIGAITVFGGAGLILSQATSLSSIASLAGALILAVISSILLYIGIVRPSKFAENSTGFRLADLRGKKGEVTVTIPSHGFGEVMILTAAGQTNQIAASYEQTEIPMGSTVIVIDVKDQVLYVSSR</sequence>
<keyword evidence="1" id="KW-1133">Transmembrane helix</keyword>
<proteinExistence type="predicted"/>
<dbReference type="Gene3D" id="2.40.50.140">
    <property type="entry name" value="Nucleic acid-binding proteins"/>
    <property type="match status" value="1"/>
</dbReference>
<keyword evidence="1" id="KW-0812">Transmembrane</keyword>
<evidence type="ECO:0000313" key="4">
    <source>
        <dbReference type="Proteomes" id="UP001157946"/>
    </source>
</evidence>
<keyword evidence="4" id="KW-1185">Reference proteome</keyword>
<protein>
    <submittedName>
        <fullName evidence="3">NfeD-like C-terminal, partner-binding</fullName>
    </submittedName>
</protein>
<reference evidence="3" key="1">
    <citation type="submission" date="2017-05" db="EMBL/GenBank/DDBJ databases">
        <authorList>
            <person name="Varghese N."/>
            <person name="Submissions S."/>
        </authorList>
    </citation>
    <scope>NUCLEOTIDE SEQUENCE</scope>
    <source>
        <strain evidence="3">DSM 45262</strain>
    </source>
</reference>
<dbReference type="AlphaFoldDB" id="A0AA46AD19"/>
<dbReference type="Proteomes" id="UP001157946">
    <property type="component" value="Unassembled WGS sequence"/>
</dbReference>
<comment type="caution">
    <text evidence="3">The sequence shown here is derived from an EMBL/GenBank/DDBJ whole genome shotgun (WGS) entry which is preliminary data.</text>
</comment>
<evidence type="ECO:0000259" key="2">
    <source>
        <dbReference type="Pfam" id="PF25842"/>
    </source>
</evidence>
<keyword evidence="1" id="KW-0472">Membrane</keyword>
<feature type="transmembrane region" description="Helical" evidence="1">
    <location>
        <begin position="6"/>
        <end position="25"/>
    </location>
</feature>
<feature type="transmembrane region" description="Helical" evidence="1">
    <location>
        <begin position="37"/>
        <end position="57"/>
    </location>
</feature>
<dbReference type="InterPro" id="IPR012340">
    <property type="entry name" value="NA-bd_OB-fold"/>
</dbReference>
<gene>
    <name evidence="3" type="ORF">SAMN06265361_101318</name>
</gene>
<dbReference type="InterPro" id="IPR058653">
    <property type="entry name" value="NfeD2_TM"/>
</dbReference>
<feature type="domain" description="Membrane protein NfeD2 N-terminal transmembrane" evidence="2">
    <location>
        <begin position="2"/>
        <end position="96"/>
    </location>
</feature>
<evidence type="ECO:0000256" key="1">
    <source>
        <dbReference type="SAM" id="Phobius"/>
    </source>
</evidence>
<accession>A0AA46AD19</accession>